<accession>A0A9E2NV17</accession>
<organism evidence="1 2">
    <name type="scientific">Candidatus Limosilactobacillus merdavium</name>
    <dbReference type="NCBI Taxonomy" id="2838651"/>
    <lineage>
        <taxon>Bacteria</taxon>
        <taxon>Bacillati</taxon>
        <taxon>Bacillota</taxon>
        <taxon>Bacilli</taxon>
        <taxon>Lactobacillales</taxon>
        <taxon>Lactobacillaceae</taxon>
        <taxon>Limosilactobacillus</taxon>
    </lineage>
</organism>
<reference evidence="1" key="1">
    <citation type="journal article" date="2021" name="PeerJ">
        <title>Extensive microbial diversity within the chicken gut microbiome revealed by metagenomics and culture.</title>
        <authorList>
            <person name="Gilroy R."/>
            <person name="Ravi A."/>
            <person name="Getino M."/>
            <person name="Pursley I."/>
            <person name="Horton D.L."/>
            <person name="Alikhan N.F."/>
            <person name="Baker D."/>
            <person name="Gharbi K."/>
            <person name="Hall N."/>
            <person name="Watson M."/>
            <person name="Adriaenssens E.M."/>
            <person name="Foster-Nyarko E."/>
            <person name="Jarju S."/>
            <person name="Secka A."/>
            <person name="Antonio M."/>
            <person name="Oren A."/>
            <person name="Chaudhuri R.R."/>
            <person name="La Ragione R."/>
            <person name="Hildebrand F."/>
            <person name="Pallen M.J."/>
        </authorList>
    </citation>
    <scope>NUCLEOTIDE SEQUENCE</scope>
    <source>
        <strain evidence="1">876</strain>
    </source>
</reference>
<dbReference type="AlphaFoldDB" id="A0A9E2NV17"/>
<reference evidence="1" key="2">
    <citation type="submission" date="2021-04" db="EMBL/GenBank/DDBJ databases">
        <authorList>
            <person name="Gilroy R."/>
        </authorList>
    </citation>
    <scope>NUCLEOTIDE SEQUENCE</scope>
    <source>
        <strain evidence="1">876</strain>
    </source>
</reference>
<gene>
    <name evidence="1" type="ORF">H9843_03085</name>
</gene>
<name>A0A9E2NV17_9LACO</name>
<dbReference type="EMBL" id="JAHLFK010000027">
    <property type="protein sequence ID" value="MBU3829863.1"/>
    <property type="molecule type" value="Genomic_DNA"/>
</dbReference>
<dbReference type="Gene3D" id="3.40.50.1860">
    <property type="match status" value="1"/>
</dbReference>
<dbReference type="GO" id="GO:0016855">
    <property type="term" value="F:racemase and epimerase activity, acting on amino acids and derivatives"/>
    <property type="evidence" value="ECO:0007669"/>
    <property type="project" value="InterPro"/>
</dbReference>
<proteinExistence type="predicted"/>
<sequence>MLDAQAKQLDAVILGCTELPLAFNGISLAIPQIDVMEHHIERLSALLTTN</sequence>
<evidence type="ECO:0000313" key="1">
    <source>
        <dbReference type="EMBL" id="MBU3829863.1"/>
    </source>
</evidence>
<evidence type="ECO:0008006" key="3">
    <source>
        <dbReference type="Google" id="ProtNLM"/>
    </source>
</evidence>
<dbReference type="InterPro" id="IPR001920">
    <property type="entry name" value="Asp/Glu_race"/>
</dbReference>
<dbReference type="Proteomes" id="UP000824180">
    <property type="component" value="Unassembled WGS sequence"/>
</dbReference>
<dbReference type="SUPFAM" id="SSF53681">
    <property type="entry name" value="Aspartate/glutamate racemase"/>
    <property type="match status" value="1"/>
</dbReference>
<evidence type="ECO:0000313" key="2">
    <source>
        <dbReference type="Proteomes" id="UP000824180"/>
    </source>
</evidence>
<protein>
    <recommendedName>
        <fullName evidence="3">Aspartate racemase</fullName>
    </recommendedName>
</protein>
<comment type="caution">
    <text evidence="1">The sequence shown here is derived from an EMBL/GenBank/DDBJ whole genome shotgun (WGS) entry which is preliminary data.</text>
</comment>